<dbReference type="EMBL" id="KB870808">
    <property type="protein sequence ID" value="EOA28501.1"/>
    <property type="molecule type" value="Genomic_DNA"/>
</dbReference>
<evidence type="ECO:0000256" key="4">
    <source>
        <dbReference type="ARBA" id="ARBA00022821"/>
    </source>
</evidence>
<feature type="signal peptide" evidence="6">
    <location>
        <begin position="1"/>
        <end position="24"/>
    </location>
</feature>
<dbReference type="Proteomes" id="UP000029121">
    <property type="component" value="Unassembled WGS sequence"/>
</dbReference>
<sequence>MTKFTVFAVFIILITGVMVIETQGVRTSCDNEILHEIDCGIGNCAAMCLTKLNGTGQCIRTGEDKLVCLCVYNCSV</sequence>
<evidence type="ECO:0000256" key="5">
    <source>
        <dbReference type="ARBA" id="ARBA00023157"/>
    </source>
</evidence>
<protein>
    <recommendedName>
        <fullName evidence="9">Knottin scorpion toxin-like domain-containing protein</fullName>
    </recommendedName>
</protein>
<organism evidence="7 8">
    <name type="scientific">Capsella rubella</name>
    <dbReference type="NCBI Taxonomy" id="81985"/>
    <lineage>
        <taxon>Eukaryota</taxon>
        <taxon>Viridiplantae</taxon>
        <taxon>Streptophyta</taxon>
        <taxon>Embryophyta</taxon>
        <taxon>Tracheophyta</taxon>
        <taxon>Spermatophyta</taxon>
        <taxon>Magnoliopsida</taxon>
        <taxon>eudicotyledons</taxon>
        <taxon>Gunneridae</taxon>
        <taxon>Pentapetalae</taxon>
        <taxon>rosids</taxon>
        <taxon>malvids</taxon>
        <taxon>Brassicales</taxon>
        <taxon>Brassicaceae</taxon>
        <taxon>Camelineae</taxon>
        <taxon>Capsella</taxon>
    </lineage>
</organism>
<evidence type="ECO:0008006" key="9">
    <source>
        <dbReference type="Google" id="ProtNLM"/>
    </source>
</evidence>
<reference evidence="8" key="1">
    <citation type="journal article" date="2013" name="Nat. Genet.">
        <title>The Capsella rubella genome and the genomic consequences of rapid mating system evolution.</title>
        <authorList>
            <person name="Slotte T."/>
            <person name="Hazzouri K.M."/>
            <person name="Agren J.A."/>
            <person name="Koenig D."/>
            <person name="Maumus F."/>
            <person name="Guo Y.L."/>
            <person name="Steige K."/>
            <person name="Platts A.E."/>
            <person name="Escobar J.S."/>
            <person name="Newman L.K."/>
            <person name="Wang W."/>
            <person name="Mandakova T."/>
            <person name="Vello E."/>
            <person name="Smith L.M."/>
            <person name="Henz S.R."/>
            <person name="Steffen J."/>
            <person name="Takuno S."/>
            <person name="Brandvain Y."/>
            <person name="Coop G."/>
            <person name="Andolfatto P."/>
            <person name="Hu T.T."/>
            <person name="Blanchette M."/>
            <person name="Clark R.M."/>
            <person name="Quesneville H."/>
            <person name="Nordborg M."/>
            <person name="Gaut B.S."/>
            <person name="Lysak M.A."/>
            <person name="Jenkins J."/>
            <person name="Grimwood J."/>
            <person name="Chapman J."/>
            <person name="Prochnik S."/>
            <person name="Shu S."/>
            <person name="Rokhsar D."/>
            <person name="Schmutz J."/>
            <person name="Weigel D."/>
            <person name="Wright S.I."/>
        </authorList>
    </citation>
    <scope>NUCLEOTIDE SEQUENCE [LARGE SCALE GENOMIC DNA]</scope>
    <source>
        <strain evidence="8">cv. Monte Gargano</strain>
    </source>
</reference>
<comment type="similarity">
    <text evidence="1">Belongs to the DEFL family.</text>
</comment>
<keyword evidence="2" id="KW-0929">Antimicrobial</keyword>
<keyword evidence="5" id="KW-1015">Disulfide bond</keyword>
<dbReference type="PANTHER" id="PTHR33830">
    <property type="entry name" value="DEFENSIN-LIKE PROTEIN 184-RELATED"/>
    <property type="match status" value="1"/>
</dbReference>
<keyword evidence="6" id="KW-0732">Signal</keyword>
<name>R0G081_9BRAS</name>
<proteinExistence type="inferred from homology"/>
<feature type="chain" id="PRO_5004340857" description="Knottin scorpion toxin-like domain-containing protein" evidence="6">
    <location>
        <begin position="25"/>
        <end position="76"/>
    </location>
</feature>
<dbReference type="PANTHER" id="PTHR33830:SF3">
    <property type="entry name" value="DEFENSIN-LIKE PROTEIN 127-RELATED"/>
    <property type="match status" value="1"/>
</dbReference>
<gene>
    <name evidence="7" type="ORF">CARUB_v10024715mg</name>
</gene>
<evidence type="ECO:0000256" key="1">
    <source>
        <dbReference type="ARBA" id="ARBA00006722"/>
    </source>
</evidence>
<evidence type="ECO:0000256" key="3">
    <source>
        <dbReference type="ARBA" id="ARBA00022577"/>
    </source>
</evidence>
<keyword evidence="4" id="KW-0611">Plant defense</keyword>
<keyword evidence="3" id="KW-0295">Fungicide</keyword>
<evidence type="ECO:0000313" key="8">
    <source>
        <dbReference type="Proteomes" id="UP000029121"/>
    </source>
</evidence>
<evidence type="ECO:0000256" key="2">
    <source>
        <dbReference type="ARBA" id="ARBA00022529"/>
    </source>
</evidence>
<accession>R0G081</accession>
<keyword evidence="8" id="KW-1185">Reference proteome</keyword>
<dbReference type="InterPro" id="IPR010851">
    <property type="entry name" value="DEFL"/>
</dbReference>
<dbReference type="GO" id="GO:0050832">
    <property type="term" value="P:defense response to fungus"/>
    <property type="evidence" value="ECO:0007669"/>
    <property type="project" value="UniProtKB-KW"/>
</dbReference>
<evidence type="ECO:0000256" key="6">
    <source>
        <dbReference type="SAM" id="SignalP"/>
    </source>
</evidence>
<evidence type="ECO:0000313" key="7">
    <source>
        <dbReference type="EMBL" id="EOA28501.1"/>
    </source>
</evidence>
<dbReference type="AlphaFoldDB" id="R0G081"/>
<dbReference type="GO" id="GO:0031640">
    <property type="term" value="P:killing of cells of another organism"/>
    <property type="evidence" value="ECO:0007669"/>
    <property type="project" value="UniProtKB-KW"/>
</dbReference>
<dbReference type="Pfam" id="PF07333">
    <property type="entry name" value="SLR1-BP"/>
    <property type="match status" value="1"/>
</dbReference>